<evidence type="ECO:0000259" key="1">
    <source>
        <dbReference type="Pfam" id="PF09994"/>
    </source>
</evidence>
<dbReference type="RefSeq" id="WP_169678710.1">
    <property type="nucleotide sequence ID" value="NZ_JABBNU010000003.1"/>
</dbReference>
<feature type="domain" description="T6SS Phospholipase effector Tle1-like catalytic" evidence="1">
    <location>
        <begin position="3"/>
        <end position="249"/>
    </location>
</feature>
<reference evidence="2 3" key="1">
    <citation type="submission" date="2020-04" db="EMBL/GenBank/DDBJ databases">
        <title>Flammeovirgaceae bacterium KN852 isolated from deep sea.</title>
        <authorList>
            <person name="Zhang D.-C."/>
        </authorList>
    </citation>
    <scope>NUCLEOTIDE SEQUENCE [LARGE SCALE GENOMIC DNA]</scope>
    <source>
        <strain evidence="2 3">KN852</strain>
    </source>
</reference>
<comment type="caution">
    <text evidence="2">The sequence shown here is derived from an EMBL/GenBank/DDBJ whole genome shotgun (WGS) entry which is preliminary data.</text>
</comment>
<dbReference type="EMBL" id="JABBNU010000003">
    <property type="protein sequence ID" value="NMM47815.1"/>
    <property type="molecule type" value="Genomic_DNA"/>
</dbReference>
<protein>
    <submittedName>
        <fullName evidence="2">DUF2235 domain-containing protein</fullName>
    </submittedName>
</protein>
<dbReference type="InterPro" id="IPR018712">
    <property type="entry name" value="Tle1-like_cat"/>
</dbReference>
<name>A0A848IX08_9BACT</name>
<sequence length="361" mass="41620">MPKNIIICCDGTGNQFGDSNSNVVKLYSVIKKIPEKQIAYYDPGVGTYKYPGLGLSINSSLNRIFGLITGFGLYQNVYEAYSYLMENYESGDRIFLFGFSRGAYTVRVLSGFIRLMGLLEKGCQNLIPYAFQIYAKRNPNFKIANKFKMQYCRECPIKFMGIWDTVSSVGYFGNWKSYPYTANNKNVEVIRHAVAIDERRAFYKQNKLGAKYNNIKEVWFAGVHSDVGGSYPEKQSELSKISLQWILNEAAKENLIIDTDKYRQVVLGKHPKLVKPNPFGVLNKSLKGFWYLGEIIPKAEIDYSKKTKKWYIPLGRYRTIPEDSFIHETVFERIKYCKEKYSPPNIPKSYQIEKTIDMIAK</sequence>
<evidence type="ECO:0000313" key="3">
    <source>
        <dbReference type="Proteomes" id="UP000559010"/>
    </source>
</evidence>
<proteinExistence type="predicted"/>
<dbReference type="InterPro" id="IPR029058">
    <property type="entry name" value="AB_hydrolase_fold"/>
</dbReference>
<dbReference type="SUPFAM" id="SSF53474">
    <property type="entry name" value="alpha/beta-Hydrolases"/>
    <property type="match status" value="1"/>
</dbReference>
<evidence type="ECO:0000313" key="2">
    <source>
        <dbReference type="EMBL" id="NMM47815.1"/>
    </source>
</evidence>
<dbReference type="AlphaFoldDB" id="A0A848IX08"/>
<dbReference type="Proteomes" id="UP000559010">
    <property type="component" value="Unassembled WGS sequence"/>
</dbReference>
<dbReference type="Pfam" id="PF09994">
    <property type="entry name" value="T6SS_Tle1-like_cat"/>
    <property type="match status" value="1"/>
</dbReference>
<dbReference type="PANTHER" id="PTHR33840:SF1">
    <property type="entry name" value="TLE1 PHOSPHOLIPASE DOMAIN-CONTAINING PROTEIN"/>
    <property type="match status" value="1"/>
</dbReference>
<dbReference type="PANTHER" id="PTHR33840">
    <property type="match status" value="1"/>
</dbReference>
<keyword evidence="3" id="KW-1185">Reference proteome</keyword>
<accession>A0A848IX08</accession>
<gene>
    <name evidence="2" type="ORF">HH304_05340</name>
</gene>
<organism evidence="2 3">
    <name type="scientific">Marinigracilibium pacificum</name>
    <dbReference type="NCBI Taxonomy" id="2729599"/>
    <lineage>
        <taxon>Bacteria</taxon>
        <taxon>Pseudomonadati</taxon>
        <taxon>Bacteroidota</taxon>
        <taxon>Cytophagia</taxon>
        <taxon>Cytophagales</taxon>
        <taxon>Flammeovirgaceae</taxon>
        <taxon>Marinigracilibium</taxon>
    </lineage>
</organism>